<feature type="domain" description="HTH lacI-type" evidence="4">
    <location>
        <begin position="19"/>
        <end position="73"/>
    </location>
</feature>
<dbReference type="InterPro" id="IPR010982">
    <property type="entry name" value="Lambda_DNA-bd_dom_sf"/>
</dbReference>
<dbReference type="PANTHER" id="PTHR30146:SF109">
    <property type="entry name" value="HTH-TYPE TRANSCRIPTIONAL REGULATOR GALS"/>
    <property type="match status" value="1"/>
</dbReference>
<proteinExistence type="predicted"/>
<comment type="caution">
    <text evidence="5">The sequence shown here is derived from an EMBL/GenBank/DDBJ whole genome shotgun (WGS) entry which is preliminary data.</text>
</comment>
<dbReference type="Gene3D" id="3.40.50.2300">
    <property type="match status" value="2"/>
</dbReference>
<dbReference type="SUPFAM" id="SSF47413">
    <property type="entry name" value="lambda repressor-like DNA-binding domains"/>
    <property type="match status" value="1"/>
</dbReference>
<reference evidence="6" key="1">
    <citation type="journal article" date="2019" name="Int. J. Syst. Evol. Microbiol.">
        <title>The Global Catalogue of Microorganisms (GCM) 10K type strain sequencing project: providing services to taxonomists for standard genome sequencing and annotation.</title>
        <authorList>
            <consortium name="The Broad Institute Genomics Platform"/>
            <consortium name="The Broad Institute Genome Sequencing Center for Infectious Disease"/>
            <person name="Wu L."/>
            <person name="Ma J."/>
        </authorList>
    </citation>
    <scope>NUCLEOTIDE SEQUENCE [LARGE SCALE GENOMIC DNA]</scope>
    <source>
        <strain evidence="6">NCAIM B.02333</strain>
    </source>
</reference>
<evidence type="ECO:0000313" key="5">
    <source>
        <dbReference type="EMBL" id="MFC3688797.1"/>
    </source>
</evidence>
<evidence type="ECO:0000259" key="4">
    <source>
        <dbReference type="PROSITE" id="PS50932"/>
    </source>
</evidence>
<dbReference type="CDD" id="cd01392">
    <property type="entry name" value="HTH_LacI"/>
    <property type="match status" value="1"/>
</dbReference>
<dbReference type="PROSITE" id="PS50932">
    <property type="entry name" value="HTH_LACI_2"/>
    <property type="match status" value="1"/>
</dbReference>
<dbReference type="InterPro" id="IPR028082">
    <property type="entry name" value="Peripla_BP_I"/>
</dbReference>
<evidence type="ECO:0000313" key="6">
    <source>
        <dbReference type="Proteomes" id="UP001595685"/>
    </source>
</evidence>
<dbReference type="Pfam" id="PF13377">
    <property type="entry name" value="Peripla_BP_3"/>
    <property type="match status" value="1"/>
</dbReference>
<accession>A0ABV7WIM8</accession>
<sequence>MATAARRSAATTRGGAMSATMHDVARVAGVSIKTVSNVINDYQHVRPGTREKVRAAIVELGYRPNMSARNLRRGRTGAIGLAVPELTLAYFAQLADAVIEHAHARGYVVLIEQTGGGDRSRELEMLRSPRRSFTDGLIFSPLGMENSDADLLDIGTPLVLLGERIFHGPVDHVAMDNVGAAAAATAHLLERGRRRIAVLGAHAGEEIGSAGLRLVGYRNALDAAGVPFDPDLVGYVDLWHRANGAEVMDQVLARGVELDAVFAMNDELALGALRRLQQAGHRVPDDVMLIGFDDLDEGRFSLPSLTSVDPGRAEIARTGVDLLVRRLGGDRGERPQELLTQFRVVERESTATGR</sequence>
<dbReference type="SUPFAM" id="SSF53822">
    <property type="entry name" value="Periplasmic binding protein-like I"/>
    <property type="match status" value="1"/>
</dbReference>
<gene>
    <name evidence="5" type="ORF">ACFOLH_10630</name>
</gene>
<name>A0ABV7WIM8_9MICO</name>
<dbReference type="PANTHER" id="PTHR30146">
    <property type="entry name" value="LACI-RELATED TRANSCRIPTIONAL REPRESSOR"/>
    <property type="match status" value="1"/>
</dbReference>
<keyword evidence="3" id="KW-0804">Transcription</keyword>
<dbReference type="PROSITE" id="PS00356">
    <property type="entry name" value="HTH_LACI_1"/>
    <property type="match status" value="1"/>
</dbReference>
<dbReference type="Gene3D" id="1.10.260.40">
    <property type="entry name" value="lambda repressor-like DNA-binding domains"/>
    <property type="match status" value="1"/>
</dbReference>
<dbReference type="InterPro" id="IPR046335">
    <property type="entry name" value="LacI/GalR-like_sensor"/>
</dbReference>
<dbReference type="CDD" id="cd06267">
    <property type="entry name" value="PBP1_LacI_sugar_binding-like"/>
    <property type="match status" value="1"/>
</dbReference>
<dbReference type="EMBL" id="JBHRWW010000006">
    <property type="protein sequence ID" value="MFC3688797.1"/>
    <property type="molecule type" value="Genomic_DNA"/>
</dbReference>
<dbReference type="InterPro" id="IPR000843">
    <property type="entry name" value="HTH_LacI"/>
</dbReference>
<dbReference type="SMART" id="SM00354">
    <property type="entry name" value="HTH_LACI"/>
    <property type="match status" value="1"/>
</dbReference>
<evidence type="ECO:0000256" key="3">
    <source>
        <dbReference type="ARBA" id="ARBA00023163"/>
    </source>
</evidence>
<dbReference type="RefSeq" id="WP_340287873.1">
    <property type="nucleotide sequence ID" value="NZ_JBHRWW010000006.1"/>
</dbReference>
<dbReference type="Proteomes" id="UP001595685">
    <property type="component" value="Unassembled WGS sequence"/>
</dbReference>
<keyword evidence="6" id="KW-1185">Reference proteome</keyword>
<dbReference type="GO" id="GO:0003677">
    <property type="term" value="F:DNA binding"/>
    <property type="evidence" value="ECO:0007669"/>
    <property type="project" value="UniProtKB-KW"/>
</dbReference>
<keyword evidence="1" id="KW-0805">Transcription regulation</keyword>
<protein>
    <submittedName>
        <fullName evidence="5">LacI family DNA-binding transcriptional regulator</fullName>
    </submittedName>
</protein>
<evidence type="ECO:0000256" key="1">
    <source>
        <dbReference type="ARBA" id="ARBA00023015"/>
    </source>
</evidence>
<organism evidence="5 6">
    <name type="scientific">Aquipuribacter hungaricus</name>
    <dbReference type="NCBI Taxonomy" id="545624"/>
    <lineage>
        <taxon>Bacteria</taxon>
        <taxon>Bacillati</taxon>
        <taxon>Actinomycetota</taxon>
        <taxon>Actinomycetes</taxon>
        <taxon>Micrococcales</taxon>
        <taxon>Intrasporangiaceae</taxon>
        <taxon>Aquipuribacter</taxon>
    </lineage>
</organism>
<keyword evidence="2 5" id="KW-0238">DNA-binding</keyword>
<dbReference type="Pfam" id="PF00356">
    <property type="entry name" value="LacI"/>
    <property type="match status" value="1"/>
</dbReference>
<dbReference type="PRINTS" id="PR00036">
    <property type="entry name" value="HTHLACI"/>
</dbReference>
<evidence type="ECO:0000256" key="2">
    <source>
        <dbReference type="ARBA" id="ARBA00023125"/>
    </source>
</evidence>